<evidence type="ECO:0000256" key="3">
    <source>
        <dbReference type="ARBA" id="ARBA00022741"/>
    </source>
</evidence>
<evidence type="ECO:0000259" key="9">
    <source>
        <dbReference type="Pfam" id="PF13087"/>
    </source>
</evidence>
<gene>
    <name evidence="11" type="ORF">C2G38_1998634</name>
</gene>
<dbReference type="AlphaFoldDB" id="A0A397VKP3"/>
<dbReference type="GO" id="GO:0003724">
    <property type="term" value="F:RNA helicase activity"/>
    <property type="evidence" value="ECO:0007669"/>
    <property type="project" value="UniProtKB-EC"/>
</dbReference>
<feature type="domain" description="Helicase MOV-10-like beta-barrel" evidence="10">
    <location>
        <begin position="103"/>
        <end position="185"/>
    </location>
</feature>
<dbReference type="InterPro" id="IPR041679">
    <property type="entry name" value="DNA2/NAM7-like_C"/>
</dbReference>
<dbReference type="SUPFAM" id="SSF52540">
    <property type="entry name" value="P-loop containing nucleoside triphosphate hydrolases"/>
    <property type="match status" value="1"/>
</dbReference>
<dbReference type="CDD" id="cd18808">
    <property type="entry name" value="SF1_C_Upf1"/>
    <property type="match status" value="1"/>
</dbReference>
<accession>A0A397VKP3</accession>
<feature type="domain" description="DNA2/NAM7 helicase helicase" evidence="8">
    <location>
        <begin position="354"/>
        <end position="424"/>
    </location>
</feature>
<dbReference type="InterPro" id="IPR041677">
    <property type="entry name" value="DNA2/NAM7_AAA_11"/>
</dbReference>
<reference evidence="11 12" key="1">
    <citation type="submission" date="2018-06" db="EMBL/GenBank/DDBJ databases">
        <title>Comparative genomics reveals the genomic features of Rhizophagus irregularis, R. cerebriforme, R. diaphanum and Gigaspora rosea, and their symbiotic lifestyle signature.</title>
        <authorList>
            <person name="Morin E."/>
            <person name="San Clemente H."/>
            <person name="Chen E.C.H."/>
            <person name="De La Providencia I."/>
            <person name="Hainaut M."/>
            <person name="Kuo A."/>
            <person name="Kohler A."/>
            <person name="Murat C."/>
            <person name="Tang N."/>
            <person name="Roy S."/>
            <person name="Loubradou J."/>
            <person name="Henrissat B."/>
            <person name="Grigoriev I.V."/>
            <person name="Corradi N."/>
            <person name="Roux C."/>
            <person name="Martin F.M."/>
        </authorList>
    </citation>
    <scope>NUCLEOTIDE SEQUENCE [LARGE SCALE GENOMIC DNA]</scope>
    <source>
        <strain evidence="11 12">DAOM 194757</strain>
    </source>
</reference>
<evidence type="ECO:0000256" key="5">
    <source>
        <dbReference type="ARBA" id="ARBA00022806"/>
    </source>
</evidence>
<evidence type="ECO:0000259" key="8">
    <source>
        <dbReference type="Pfam" id="PF13086"/>
    </source>
</evidence>
<dbReference type="InterPro" id="IPR047187">
    <property type="entry name" value="SF1_C_Upf1"/>
</dbReference>
<dbReference type="PANTHER" id="PTHR10887">
    <property type="entry name" value="DNA2/NAM7 HELICASE FAMILY"/>
    <property type="match status" value="1"/>
</dbReference>
<dbReference type="InterPro" id="IPR027417">
    <property type="entry name" value="P-loop_NTPase"/>
</dbReference>
<organism evidence="11 12">
    <name type="scientific">Gigaspora rosea</name>
    <dbReference type="NCBI Taxonomy" id="44941"/>
    <lineage>
        <taxon>Eukaryota</taxon>
        <taxon>Fungi</taxon>
        <taxon>Fungi incertae sedis</taxon>
        <taxon>Mucoromycota</taxon>
        <taxon>Glomeromycotina</taxon>
        <taxon>Glomeromycetes</taxon>
        <taxon>Diversisporales</taxon>
        <taxon>Gigasporaceae</taxon>
        <taxon>Gigaspora</taxon>
    </lineage>
</organism>
<dbReference type="GO" id="GO:0016787">
    <property type="term" value="F:hydrolase activity"/>
    <property type="evidence" value="ECO:0007669"/>
    <property type="project" value="UniProtKB-KW"/>
</dbReference>
<evidence type="ECO:0000256" key="1">
    <source>
        <dbReference type="ARBA" id="ARBA00005601"/>
    </source>
</evidence>
<dbReference type="STRING" id="44941.A0A397VKP3"/>
<dbReference type="GO" id="GO:0005694">
    <property type="term" value="C:chromosome"/>
    <property type="evidence" value="ECO:0007669"/>
    <property type="project" value="UniProtKB-ARBA"/>
</dbReference>
<dbReference type="EC" id="3.6.4.13" evidence="2"/>
<keyword evidence="5" id="KW-0347">Helicase</keyword>
<keyword evidence="3" id="KW-0547">Nucleotide-binding</keyword>
<keyword evidence="6" id="KW-0067">ATP-binding</keyword>
<evidence type="ECO:0000256" key="6">
    <source>
        <dbReference type="ARBA" id="ARBA00022840"/>
    </source>
</evidence>
<keyword evidence="12" id="KW-1185">Reference proteome</keyword>
<dbReference type="Gene3D" id="3.40.50.300">
    <property type="entry name" value="P-loop containing nucleotide triphosphate hydrolases"/>
    <property type="match status" value="2"/>
</dbReference>
<comment type="similarity">
    <text evidence="1">Belongs to the DNA2/NAM7 helicase family. SDE3 subfamily.</text>
</comment>
<feature type="domain" description="DNA2/NAM7 helicase helicase" evidence="8">
    <location>
        <begin position="241"/>
        <end position="326"/>
    </location>
</feature>
<dbReference type="GO" id="GO:0005829">
    <property type="term" value="C:cytosol"/>
    <property type="evidence" value="ECO:0007669"/>
    <property type="project" value="TreeGrafter"/>
</dbReference>
<name>A0A397VKP3_9GLOM</name>
<dbReference type="OrthoDB" id="6513042at2759"/>
<dbReference type="InterPro" id="IPR049080">
    <property type="entry name" value="MOV-10-like_beta-barrel"/>
</dbReference>
<dbReference type="Pfam" id="PF13087">
    <property type="entry name" value="AAA_12"/>
    <property type="match status" value="1"/>
</dbReference>
<comment type="catalytic activity">
    <reaction evidence="7">
        <text>ATP + H2O = ADP + phosphate + H(+)</text>
        <dbReference type="Rhea" id="RHEA:13065"/>
        <dbReference type="ChEBI" id="CHEBI:15377"/>
        <dbReference type="ChEBI" id="CHEBI:15378"/>
        <dbReference type="ChEBI" id="CHEBI:30616"/>
        <dbReference type="ChEBI" id="CHEBI:43474"/>
        <dbReference type="ChEBI" id="CHEBI:456216"/>
        <dbReference type="EC" id="3.6.4.13"/>
    </reaction>
</comment>
<dbReference type="GO" id="GO:0035194">
    <property type="term" value="P:regulatory ncRNA-mediated post-transcriptional gene silencing"/>
    <property type="evidence" value="ECO:0007669"/>
    <property type="project" value="TreeGrafter"/>
</dbReference>
<dbReference type="EMBL" id="QKWP01000303">
    <property type="protein sequence ID" value="RIB22562.1"/>
    <property type="molecule type" value="Genomic_DNA"/>
</dbReference>
<evidence type="ECO:0000313" key="11">
    <source>
        <dbReference type="EMBL" id="RIB22562.1"/>
    </source>
</evidence>
<evidence type="ECO:0000256" key="2">
    <source>
        <dbReference type="ARBA" id="ARBA00012552"/>
    </source>
</evidence>
<dbReference type="InterPro" id="IPR045055">
    <property type="entry name" value="DNA2/NAM7-like"/>
</dbReference>
<evidence type="ECO:0000256" key="7">
    <source>
        <dbReference type="ARBA" id="ARBA00047984"/>
    </source>
</evidence>
<dbReference type="Pfam" id="PF13086">
    <property type="entry name" value="AAA_11"/>
    <property type="match status" value="2"/>
</dbReference>
<dbReference type="Pfam" id="PF21634">
    <property type="entry name" value="MOV-10_beta-barrel"/>
    <property type="match status" value="1"/>
</dbReference>
<evidence type="ECO:0000259" key="10">
    <source>
        <dbReference type="Pfam" id="PF21634"/>
    </source>
</evidence>
<protein>
    <recommendedName>
        <fullName evidence="2">RNA helicase</fullName>
        <ecNumber evidence="2">3.6.4.13</ecNumber>
    </recommendedName>
</protein>
<evidence type="ECO:0000256" key="4">
    <source>
        <dbReference type="ARBA" id="ARBA00022801"/>
    </source>
</evidence>
<dbReference type="FunFam" id="3.40.50.300:FF:000326">
    <property type="entry name" value="P-loop containing nucleoside triphosphate hydrolase"/>
    <property type="match status" value="1"/>
</dbReference>
<dbReference type="GO" id="GO:0005524">
    <property type="term" value="F:ATP binding"/>
    <property type="evidence" value="ECO:0007669"/>
    <property type="project" value="UniProtKB-KW"/>
</dbReference>
<dbReference type="Proteomes" id="UP000266673">
    <property type="component" value="Unassembled WGS sequence"/>
</dbReference>
<proteinExistence type="inferred from homology"/>
<comment type="caution">
    <text evidence="11">The sequence shown here is derived from an EMBL/GenBank/DDBJ whole genome shotgun (WGS) entry which is preliminary data.</text>
</comment>
<evidence type="ECO:0000313" key="12">
    <source>
        <dbReference type="Proteomes" id="UP000266673"/>
    </source>
</evidence>
<dbReference type="PANTHER" id="PTHR10887:SF322">
    <property type="entry name" value="HELICASE MOV-10"/>
    <property type="match status" value="1"/>
</dbReference>
<feature type="domain" description="DNA2/NAM7 helicase-like C-terminal" evidence="9">
    <location>
        <begin position="433"/>
        <end position="626"/>
    </location>
</feature>
<sequence length="658" mass="75212">MNKILEFLKPDPPYNEPEKFKDFIKAKTIIPAVKPKPIQRAKLKIKLPEFKMSSELEKLFEKPKNEVREVLNQVQLNPDDYKKFFTNLLYAEEYEMNEGFKIYDRKETTLERYSDYLTLNMPGLAEERPSVVPGNFILVVKCGVDDEKAYKGYVYSTRVDKIDLKFGRMFMQQVYSPDAKFNVRFAYNRVSMRRMHQALNNPKMNFKRLFPYNHEIYGINGENGENKENNEQLTETYTTQNEYQKRAVRIIKTGEHHPLPFIIFGPPGTGKSATVVEAILQLRNDDKNNKNRILACAASNAAANLLLRKLSVYLSSEEMIRIYAVSQNPNKLDLDLHHYCVINNGKFQVPTLTYIEERKVVVTTCSTAGLVYALGSTKPYTHIFVDEAGQALEPEILTALQNSTKDTKIILAGDPKQLGPFVYSSTAKELGLGQSLIERLAKTSYYDFSDTCKYGVKLLINYRTNQSILGFPNATFYENELKPCDELDTNSLINFSYLPKKGYPLMFWKVTGKENREGQSPSWFNAHEAGYVLAVVKQLLKEDVKPEDIGIISPYVKQREKISKLLKHKDINGIEIGTVEKFQGQERRVIIISTVRTGSAGFLGEPGRVCVALTRAQELLVVIGNPKTLASDKLWGQWLEEVIVRNGCSNRSFPRNVW</sequence>
<keyword evidence="4 11" id="KW-0378">Hydrolase</keyword>